<name>A0A8J3RTT9_PLARO</name>
<dbReference type="EMBL" id="BOOI01000001">
    <property type="protein sequence ID" value="GIH81697.1"/>
    <property type="molecule type" value="Genomic_DNA"/>
</dbReference>
<evidence type="ECO:0000313" key="3">
    <source>
        <dbReference type="EMBL" id="GIH81697.1"/>
    </source>
</evidence>
<feature type="domain" description="Tyr recombinase" evidence="2">
    <location>
        <begin position="27"/>
        <end position="132"/>
    </location>
</feature>
<sequence>MDQVPTGEKIAEWIALGYEVSQLAGDVITLAMGTGLRYGEITALRPCDIDLKRRRLTVARAVKEDGEPRRLYIVPYGKSDAALRTIRMADSVVLMLKRRTKDVPDQELIFTAPKGGILHSNGWSRIWLRASSRSAPFGLD</sequence>
<dbReference type="SUPFAM" id="SSF56349">
    <property type="entry name" value="DNA breaking-rejoining enzymes"/>
    <property type="match status" value="1"/>
</dbReference>
<evidence type="ECO:0000313" key="4">
    <source>
        <dbReference type="Proteomes" id="UP000655044"/>
    </source>
</evidence>
<accession>A0A8J3RTT9</accession>
<dbReference type="GO" id="GO:0015074">
    <property type="term" value="P:DNA integration"/>
    <property type="evidence" value="ECO:0007669"/>
    <property type="project" value="InterPro"/>
</dbReference>
<proteinExistence type="predicted"/>
<dbReference type="InterPro" id="IPR002104">
    <property type="entry name" value="Integrase_catalytic"/>
</dbReference>
<dbReference type="InterPro" id="IPR011010">
    <property type="entry name" value="DNA_brk_join_enz"/>
</dbReference>
<comment type="caution">
    <text evidence="3">The sequence shown here is derived from an EMBL/GenBank/DDBJ whole genome shotgun (WGS) entry which is preliminary data.</text>
</comment>
<dbReference type="Proteomes" id="UP000655044">
    <property type="component" value="Unassembled WGS sequence"/>
</dbReference>
<dbReference type="Pfam" id="PF00589">
    <property type="entry name" value="Phage_integrase"/>
    <property type="match status" value="1"/>
</dbReference>
<keyword evidence="4" id="KW-1185">Reference proteome</keyword>
<evidence type="ECO:0000259" key="2">
    <source>
        <dbReference type="Pfam" id="PF00589"/>
    </source>
</evidence>
<dbReference type="AlphaFoldDB" id="A0A8J3RTT9"/>
<reference evidence="3" key="1">
    <citation type="submission" date="2021-01" db="EMBL/GenBank/DDBJ databases">
        <title>Whole genome shotgun sequence of Planobispora rosea NBRC 15558.</title>
        <authorList>
            <person name="Komaki H."/>
            <person name="Tamura T."/>
        </authorList>
    </citation>
    <scope>NUCLEOTIDE SEQUENCE</scope>
    <source>
        <strain evidence="3">NBRC 15558</strain>
    </source>
</reference>
<gene>
    <name evidence="3" type="ORF">Pro02_01050</name>
</gene>
<dbReference type="GO" id="GO:0006310">
    <property type="term" value="P:DNA recombination"/>
    <property type="evidence" value="ECO:0007669"/>
    <property type="project" value="UniProtKB-KW"/>
</dbReference>
<dbReference type="GO" id="GO:0003677">
    <property type="term" value="F:DNA binding"/>
    <property type="evidence" value="ECO:0007669"/>
    <property type="project" value="InterPro"/>
</dbReference>
<evidence type="ECO:0000256" key="1">
    <source>
        <dbReference type="ARBA" id="ARBA00023172"/>
    </source>
</evidence>
<organism evidence="3 4">
    <name type="scientific">Planobispora rosea</name>
    <dbReference type="NCBI Taxonomy" id="35762"/>
    <lineage>
        <taxon>Bacteria</taxon>
        <taxon>Bacillati</taxon>
        <taxon>Actinomycetota</taxon>
        <taxon>Actinomycetes</taxon>
        <taxon>Streptosporangiales</taxon>
        <taxon>Streptosporangiaceae</taxon>
        <taxon>Planobispora</taxon>
    </lineage>
</organism>
<protein>
    <recommendedName>
        <fullName evidence="2">Tyr recombinase domain-containing protein</fullName>
    </recommendedName>
</protein>
<dbReference type="InterPro" id="IPR013762">
    <property type="entry name" value="Integrase-like_cat_sf"/>
</dbReference>
<dbReference type="Gene3D" id="1.10.443.10">
    <property type="entry name" value="Intergrase catalytic core"/>
    <property type="match status" value="1"/>
</dbReference>
<keyword evidence="1" id="KW-0233">DNA recombination</keyword>